<evidence type="ECO:0000313" key="2">
    <source>
        <dbReference type="Proteomes" id="UP001206895"/>
    </source>
</evidence>
<protein>
    <submittedName>
        <fullName evidence="1">Uncharacterized protein</fullName>
    </submittedName>
</protein>
<dbReference type="Proteomes" id="UP001206895">
    <property type="component" value="Unassembled WGS sequence"/>
</dbReference>
<sequence>MAKRNNEATFRFELPSDLEGAALSDQIKRATVRHAGDAGAVAIGDVLLTGSLDLGTGMRQHTVRVHLYFGGGSF</sequence>
<dbReference type="EMBL" id="JAMTCJ010000004">
    <property type="protein sequence ID" value="MCP2178136.1"/>
    <property type="molecule type" value="Genomic_DNA"/>
</dbReference>
<proteinExistence type="predicted"/>
<comment type="caution">
    <text evidence="1">The sequence shown here is derived from an EMBL/GenBank/DDBJ whole genome shotgun (WGS) entry which is preliminary data.</text>
</comment>
<keyword evidence="2" id="KW-1185">Reference proteome</keyword>
<accession>A0ABT1HJN5</accession>
<gene>
    <name evidence="1" type="ORF">LX13_003977</name>
</gene>
<name>A0ABT1HJN5_9NOCA</name>
<organism evidence="1 2">
    <name type="scientific">Williamsia maris</name>
    <dbReference type="NCBI Taxonomy" id="72806"/>
    <lineage>
        <taxon>Bacteria</taxon>
        <taxon>Bacillati</taxon>
        <taxon>Actinomycetota</taxon>
        <taxon>Actinomycetes</taxon>
        <taxon>Mycobacteriales</taxon>
        <taxon>Nocardiaceae</taxon>
        <taxon>Williamsia</taxon>
    </lineage>
</organism>
<reference evidence="1 2" key="1">
    <citation type="submission" date="2022-06" db="EMBL/GenBank/DDBJ databases">
        <title>Genomic Encyclopedia of Archaeal and Bacterial Type Strains, Phase II (KMG-II): from individual species to whole genera.</title>
        <authorList>
            <person name="Goeker M."/>
        </authorList>
    </citation>
    <scope>NUCLEOTIDE SEQUENCE [LARGE SCALE GENOMIC DNA]</scope>
    <source>
        <strain evidence="1 2">DSM 44693</strain>
    </source>
</reference>
<evidence type="ECO:0000313" key="1">
    <source>
        <dbReference type="EMBL" id="MCP2178136.1"/>
    </source>
</evidence>